<feature type="domain" description="C2" evidence="4">
    <location>
        <begin position="58"/>
        <end position="180"/>
    </location>
</feature>
<proteinExistence type="predicted"/>
<dbReference type="SUPFAM" id="SSF49562">
    <property type="entry name" value="C2 domain (Calcium/lipid-binding domain, CaLB)"/>
    <property type="match status" value="1"/>
</dbReference>
<feature type="compositionally biased region" description="Basic and acidic residues" evidence="3">
    <location>
        <begin position="22"/>
        <end position="36"/>
    </location>
</feature>
<feature type="compositionally biased region" description="Low complexity" evidence="3">
    <location>
        <begin position="165"/>
        <end position="175"/>
    </location>
</feature>
<dbReference type="GO" id="GO:0048788">
    <property type="term" value="C:cytoskeleton of presynaptic active zone"/>
    <property type="evidence" value="ECO:0007669"/>
    <property type="project" value="TreeGrafter"/>
</dbReference>
<sequence length="374" mass="41920">MMWCSRSLDYDEVSALGQQKKGSLEGRVPLEADNDKSPSSSSRRKLPKIPSDMMREPVSGKLQVQLWYDQDKSHLIVTVVSAHDLRFRDSSTYGPPEAFVCLRLFPFSDNKMYSTGVAECSCKPLWNSSFIWENLSGDSLMALTLELSVWDYISDNDNGFLATAPPVRRPSSVRSGSDDAEDSRNSSMDSGLLHPDLAWRESRSPSRRGSSLSEQAENEVYQLARSYPHSLPQSRRSSVAYQSSSSLELKADELEARLSVSMSPLERRRSHSFRTATRGEFLQTTEDYVRPRRASFTPLIRSNSIKNSSQPDLWVRKDYAAQLIPDLYNESLDPVAAAGQTMMFAPGGESVSQFVLTLVQSSCRGENKHSWCEG</sequence>
<protein>
    <recommendedName>
        <fullName evidence="4">C2 domain-containing protein</fullName>
    </recommendedName>
</protein>
<dbReference type="GO" id="GO:0044325">
    <property type="term" value="F:transmembrane transporter binding"/>
    <property type="evidence" value="ECO:0007669"/>
    <property type="project" value="TreeGrafter"/>
</dbReference>
<dbReference type="InterPro" id="IPR039032">
    <property type="entry name" value="Rim-like"/>
</dbReference>
<comment type="subcellular location">
    <subcellularLocation>
        <location evidence="2">Synapse</location>
    </subcellularLocation>
</comment>
<dbReference type="InterPro" id="IPR035892">
    <property type="entry name" value="C2_domain_sf"/>
</dbReference>
<feature type="region of interest" description="Disordered" evidence="3">
    <location>
        <begin position="164"/>
        <end position="215"/>
    </location>
</feature>
<dbReference type="PANTHER" id="PTHR12157:SF24">
    <property type="entry name" value="FIFE, ISOFORM D"/>
    <property type="match status" value="1"/>
</dbReference>
<evidence type="ECO:0000313" key="5">
    <source>
        <dbReference type="EMBL" id="KAK4312840.1"/>
    </source>
</evidence>
<dbReference type="PANTHER" id="PTHR12157">
    <property type="entry name" value="REGULATING SYNAPTIC MEMBRANE EXOCYTOSIS PROTEIN"/>
    <property type="match status" value="1"/>
</dbReference>
<dbReference type="Pfam" id="PF00168">
    <property type="entry name" value="C2"/>
    <property type="match status" value="1"/>
</dbReference>
<keyword evidence="6" id="KW-1185">Reference proteome</keyword>
<evidence type="ECO:0000256" key="3">
    <source>
        <dbReference type="SAM" id="MobiDB-lite"/>
    </source>
</evidence>
<dbReference type="InterPro" id="IPR000008">
    <property type="entry name" value="C2_dom"/>
</dbReference>
<gene>
    <name evidence="5" type="ORF">Pmani_015769</name>
</gene>
<accession>A0AAE1PQC8</accession>
<dbReference type="GO" id="GO:0048791">
    <property type="term" value="P:calcium ion-regulated exocytosis of neurotransmitter"/>
    <property type="evidence" value="ECO:0007669"/>
    <property type="project" value="TreeGrafter"/>
</dbReference>
<keyword evidence="1" id="KW-0770">Synapse</keyword>
<evidence type="ECO:0000256" key="2">
    <source>
        <dbReference type="ARBA" id="ARBA00034103"/>
    </source>
</evidence>
<dbReference type="SMART" id="SM00239">
    <property type="entry name" value="C2"/>
    <property type="match status" value="1"/>
</dbReference>
<dbReference type="EMBL" id="JAWZYT010001375">
    <property type="protein sequence ID" value="KAK4312840.1"/>
    <property type="molecule type" value="Genomic_DNA"/>
</dbReference>
<dbReference type="GO" id="GO:0050806">
    <property type="term" value="P:positive regulation of synaptic transmission"/>
    <property type="evidence" value="ECO:0007669"/>
    <property type="project" value="TreeGrafter"/>
</dbReference>
<dbReference type="AlphaFoldDB" id="A0AAE1PQC8"/>
<dbReference type="Proteomes" id="UP001292094">
    <property type="component" value="Unassembled WGS sequence"/>
</dbReference>
<dbReference type="GO" id="GO:0042734">
    <property type="term" value="C:presynaptic membrane"/>
    <property type="evidence" value="ECO:0007669"/>
    <property type="project" value="TreeGrafter"/>
</dbReference>
<evidence type="ECO:0000256" key="1">
    <source>
        <dbReference type="ARBA" id="ARBA00023018"/>
    </source>
</evidence>
<name>A0AAE1PQC8_9EUCA</name>
<dbReference type="GO" id="GO:0048167">
    <property type="term" value="P:regulation of synaptic plasticity"/>
    <property type="evidence" value="ECO:0007669"/>
    <property type="project" value="TreeGrafter"/>
</dbReference>
<evidence type="ECO:0000313" key="6">
    <source>
        <dbReference type="Proteomes" id="UP001292094"/>
    </source>
</evidence>
<dbReference type="PROSITE" id="PS50004">
    <property type="entry name" value="C2"/>
    <property type="match status" value="1"/>
</dbReference>
<evidence type="ECO:0000259" key="4">
    <source>
        <dbReference type="PROSITE" id="PS50004"/>
    </source>
</evidence>
<feature type="region of interest" description="Disordered" evidence="3">
    <location>
        <begin position="19"/>
        <end position="53"/>
    </location>
</feature>
<organism evidence="5 6">
    <name type="scientific">Petrolisthes manimaculis</name>
    <dbReference type="NCBI Taxonomy" id="1843537"/>
    <lineage>
        <taxon>Eukaryota</taxon>
        <taxon>Metazoa</taxon>
        <taxon>Ecdysozoa</taxon>
        <taxon>Arthropoda</taxon>
        <taxon>Crustacea</taxon>
        <taxon>Multicrustacea</taxon>
        <taxon>Malacostraca</taxon>
        <taxon>Eumalacostraca</taxon>
        <taxon>Eucarida</taxon>
        <taxon>Decapoda</taxon>
        <taxon>Pleocyemata</taxon>
        <taxon>Anomura</taxon>
        <taxon>Galatheoidea</taxon>
        <taxon>Porcellanidae</taxon>
        <taxon>Petrolisthes</taxon>
    </lineage>
</organism>
<comment type="caution">
    <text evidence="5">The sequence shown here is derived from an EMBL/GenBank/DDBJ whole genome shotgun (WGS) entry which is preliminary data.</text>
</comment>
<dbReference type="GO" id="GO:0031267">
    <property type="term" value="F:small GTPase binding"/>
    <property type="evidence" value="ECO:0007669"/>
    <property type="project" value="InterPro"/>
</dbReference>
<dbReference type="Gene3D" id="2.60.40.150">
    <property type="entry name" value="C2 domain"/>
    <property type="match status" value="1"/>
</dbReference>
<reference evidence="5" key="1">
    <citation type="submission" date="2023-11" db="EMBL/GenBank/DDBJ databases">
        <title>Genome assemblies of two species of porcelain crab, Petrolisthes cinctipes and Petrolisthes manimaculis (Anomura: Porcellanidae).</title>
        <authorList>
            <person name="Angst P."/>
        </authorList>
    </citation>
    <scope>NUCLEOTIDE SEQUENCE</scope>
    <source>
        <strain evidence="5">PB745_02</strain>
        <tissue evidence="5">Gill</tissue>
    </source>
</reference>
<dbReference type="GO" id="GO:0042391">
    <property type="term" value="P:regulation of membrane potential"/>
    <property type="evidence" value="ECO:0007669"/>
    <property type="project" value="TreeGrafter"/>
</dbReference>